<evidence type="ECO:0000313" key="3">
    <source>
        <dbReference type="EMBL" id="MBO0357623.1"/>
    </source>
</evidence>
<accession>A0A939EXB9</accession>
<reference evidence="3" key="1">
    <citation type="submission" date="2021-03" db="EMBL/GenBank/DDBJ databases">
        <authorList>
            <person name="Kim M.K."/>
        </authorList>
    </citation>
    <scope>NUCLEOTIDE SEQUENCE</scope>
    <source>
        <strain evidence="3">BT186</strain>
    </source>
</reference>
<dbReference type="SUPFAM" id="SSF54427">
    <property type="entry name" value="NTF2-like"/>
    <property type="match status" value="1"/>
</dbReference>
<feature type="domain" description="DUF4440" evidence="2">
    <location>
        <begin position="46"/>
        <end position="149"/>
    </location>
</feature>
<name>A0A939EXB9_9BACT</name>
<dbReference type="Gene3D" id="3.10.450.50">
    <property type="match status" value="1"/>
</dbReference>
<protein>
    <submittedName>
        <fullName evidence="3">Nuclear transport factor 2 family protein</fullName>
    </submittedName>
</protein>
<dbReference type="InterPro" id="IPR032710">
    <property type="entry name" value="NTF2-like_dom_sf"/>
</dbReference>
<dbReference type="EMBL" id="JAFLQZ010000003">
    <property type="protein sequence ID" value="MBO0357623.1"/>
    <property type="molecule type" value="Genomic_DNA"/>
</dbReference>
<sequence>MKQLLSGFSVLLLLALGSAAAATARPYPVASSAETALTPDEQLFTKLVGEVAAAMEKKNMQALGELMTPGYTHYNPNNGTSHKADETAFIATWPPTTIKLVGPVQVSRSGNMAVTVSQHTYSSTENGQATSRTMQHMIAWTLHNGKWQMDIVQSKEVKA</sequence>
<organism evidence="3 4">
    <name type="scientific">Hymenobacter telluris</name>
    <dbReference type="NCBI Taxonomy" id="2816474"/>
    <lineage>
        <taxon>Bacteria</taxon>
        <taxon>Pseudomonadati</taxon>
        <taxon>Bacteroidota</taxon>
        <taxon>Cytophagia</taxon>
        <taxon>Cytophagales</taxon>
        <taxon>Hymenobacteraceae</taxon>
        <taxon>Hymenobacter</taxon>
    </lineage>
</organism>
<proteinExistence type="predicted"/>
<dbReference type="RefSeq" id="WP_206982937.1">
    <property type="nucleotide sequence ID" value="NZ_JAFLQZ010000003.1"/>
</dbReference>
<evidence type="ECO:0000313" key="4">
    <source>
        <dbReference type="Proteomes" id="UP000664144"/>
    </source>
</evidence>
<keyword evidence="1" id="KW-0732">Signal</keyword>
<gene>
    <name evidence="3" type="ORF">J0X19_06675</name>
</gene>
<evidence type="ECO:0000256" key="1">
    <source>
        <dbReference type="SAM" id="SignalP"/>
    </source>
</evidence>
<keyword evidence="4" id="KW-1185">Reference proteome</keyword>
<feature type="signal peptide" evidence="1">
    <location>
        <begin position="1"/>
        <end position="21"/>
    </location>
</feature>
<dbReference type="Pfam" id="PF14534">
    <property type="entry name" value="DUF4440"/>
    <property type="match status" value="1"/>
</dbReference>
<comment type="caution">
    <text evidence="3">The sequence shown here is derived from an EMBL/GenBank/DDBJ whole genome shotgun (WGS) entry which is preliminary data.</text>
</comment>
<feature type="chain" id="PRO_5036821374" evidence="1">
    <location>
        <begin position="22"/>
        <end position="159"/>
    </location>
</feature>
<dbReference type="Proteomes" id="UP000664144">
    <property type="component" value="Unassembled WGS sequence"/>
</dbReference>
<evidence type="ECO:0000259" key="2">
    <source>
        <dbReference type="Pfam" id="PF14534"/>
    </source>
</evidence>
<dbReference type="InterPro" id="IPR027843">
    <property type="entry name" value="DUF4440"/>
</dbReference>
<dbReference type="AlphaFoldDB" id="A0A939EXB9"/>